<name>A0AAU8G3V8_9MICO</name>
<protein>
    <submittedName>
        <fullName evidence="1">Uncharacterized protein</fullName>
    </submittedName>
</protein>
<dbReference type="EMBL" id="CP159290">
    <property type="protein sequence ID" value="XCH31358.1"/>
    <property type="molecule type" value="Genomic_DNA"/>
</dbReference>
<gene>
    <name evidence="1" type="ORF">ABRQ22_06640</name>
</gene>
<dbReference type="RefSeq" id="WP_353708975.1">
    <property type="nucleotide sequence ID" value="NZ_CP159290.1"/>
</dbReference>
<reference evidence="1" key="1">
    <citation type="submission" date="2024-06" db="EMBL/GenBank/DDBJ databases">
        <title>Complete genome sequence of the cellulolytic actinobacterium, Cellulosimicrobium ES-005.</title>
        <authorList>
            <person name="Matthews C.T."/>
            <person name="Underwood K.D."/>
            <person name="Ghanchi K.M."/>
            <person name="Fields S.D."/>
            <person name="Gardner S.G."/>
        </authorList>
    </citation>
    <scope>NUCLEOTIDE SEQUENCE</scope>
    <source>
        <strain evidence="1">ES-005</strain>
    </source>
</reference>
<organism evidence="1">
    <name type="scientific">Cellulosimicrobium sp. ES-005</name>
    <dbReference type="NCBI Taxonomy" id="3163031"/>
    <lineage>
        <taxon>Bacteria</taxon>
        <taxon>Bacillati</taxon>
        <taxon>Actinomycetota</taxon>
        <taxon>Actinomycetes</taxon>
        <taxon>Micrococcales</taxon>
        <taxon>Promicromonosporaceae</taxon>
        <taxon>Cellulosimicrobium</taxon>
    </lineage>
</organism>
<accession>A0AAU8G3V8</accession>
<evidence type="ECO:0000313" key="1">
    <source>
        <dbReference type="EMBL" id="XCH31358.1"/>
    </source>
</evidence>
<sequence length="103" mass="11505">MPDRTNTIPKPPAECTVGWCAEGESCTWEPDGPHGWTRHHEARIDDVVSIFTVEYRYGREDDGLQDIRIDVLDDDLTTLAEIRTLSDALEVAAGIVSGHRGER</sequence>
<proteinExistence type="predicted"/>
<dbReference type="AlphaFoldDB" id="A0AAU8G3V8"/>